<evidence type="ECO:0000313" key="3">
    <source>
        <dbReference type="Proteomes" id="UP000475325"/>
    </source>
</evidence>
<protein>
    <recommendedName>
        <fullName evidence="4">Secreted protein</fullName>
    </recommendedName>
</protein>
<organism evidence="2 3">
    <name type="scientific">Orbilia oligospora</name>
    <name type="common">Nematode-trapping fungus</name>
    <name type="synonym">Arthrobotrys oligospora</name>
    <dbReference type="NCBI Taxonomy" id="2813651"/>
    <lineage>
        <taxon>Eukaryota</taxon>
        <taxon>Fungi</taxon>
        <taxon>Dikarya</taxon>
        <taxon>Ascomycota</taxon>
        <taxon>Pezizomycotina</taxon>
        <taxon>Orbiliomycetes</taxon>
        <taxon>Orbiliales</taxon>
        <taxon>Orbiliaceae</taxon>
        <taxon>Orbilia</taxon>
    </lineage>
</organism>
<feature type="chain" id="PRO_5028924569" description="Secreted protein" evidence="1">
    <location>
        <begin position="21"/>
        <end position="85"/>
    </location>
</feature>
<accession>A0A7C8NGW2</accession>
<dbReference type="EMBL" id="WIQW01000130">
    <property type="protein sequence ID" value="KAF3081114.1"/>
    <property type="molecule type" value="Genomic_DNA"/>
</dbReference>
<evidence type="ECO:0000256" key="1">
    <source>
        <dbReference type="SAM" id="SignalP"/>
    </source>
</evidence>
<feature type="signal peptide" evidence="1">
    <location>
        <begin position="1"/>
        <end position="20"/>
    </location>
</feature>
<keyword evidence="1" id="KW-0732">Signal</keyword>
<evidence type="ECO:0008006" key="4">
    <source>
        <dbReference type="Google" id="ProtNLM"/>
    </source>
</evidence>
<dbReference type="Proteomes" id="UP000475325">
    <property type="component" value="Unassembled WGS sequence"/>
</dbReference>
<comment type="caution">
    <text evidence="2">The sequence shown here is derived from an EMBL/GenBank/DDBJ whole genome shotgun (WGS) entry which is preliminary data.</text>
</comment>
<dbReference type="AlphaFoldDB" id="A0A7C8NGW2"/>
<gene>
    <name evidence="2" type="ORF">TWF102_001961</name>
</gene>
<name>A0A7C8NGW2_ORBOL</name>
<evidence type="ECO:0000313" key="2">
    <source>
        <dbReference type="EMBL" id="KAF3081114.1"/>
    </source>
</evidence>
<sequence>MILQLLLLLSRVEFQGRAEGKLTNSDGGSPKFMSATIFRFLLLAAVMNQSQCGNYSDCVGKYERELGLISLMRSACATRIEGLTL</sequence>
<reference evidence="2 3" key="1">
    <citation type="submission" date="2019-06" db="EMBL/GenBank/DDBJ databases">
        <authorList>
            <person name="Palmer J.M."/>
        </authorList>
    </citation>
    <scope>NUCLEOTIDE SEQUENCE [LARGE SCALE GENOMIC DNA]</scope>
    <source>
        <strain evidence="2 3">TWF102</strain>
    </source>
</reference>
<proteinExistence type="predicted"/>